<protein>
    <submittedName>
        <fullName evidence="1">Uncharacterized protein</fullName>
    </submittedName>
</protein>
<comment type="caution">
    <text evidence="1">The sequence shown here is derived from an EMBL/GenBank/DDBJ whole genome shotgun (WGS) entry which is preliminary data.</text>
</comment>
<accession>A0AAW1Y378</accession>
<organism evidence="1 2">
    <name type="scientific">Rubus argutus</name>
    <name type="common">Southern blackberry</name>
    <dbReference type="NCBI Taxonomy" id="59490"/>
    <lineage>
        <taxon>Eukaryota</taxon>
        <taxon>Viridiplantae</taxon>
        <taxon>Streptophyta</taxon>
        <taxon>Embryophyta</taxon>
        <taxon>Tracheophyta</taxon>
        <taxon>Spermatophyta</taxon>
        <taxon>Magnoliopsida</taxon>
        <taxon>eudicotyledons</taxon>
        <taxon>Gunneridae</taxon>
        <taxon>Pentapetalae</taxon>
        <taxon>rosids</taxon>
        <taxon>fabids</taxon>
        <taxon>Rosales</taxon>
        <taxon>Rosaceae</taxon>
        <taxon>Rosoideae</taxon>
        <taxon>Rosoideae incertae sedis</taxon>
        <taxon>Rubus</taxon>
    </lineage>
</organism>
<dbReference type="EMBL" id="JBEDUW010000002">
    <property type="protein sequence ID" value="KAK9942227.1"/>
    <property type="molecule type" value="Genomic_DNA"/>
</dbReference>
<sequence length="123" mass="13898">MLITSRARARTQTTVVSHMTSFISCSRRLQRAQQPALPLPSPQSVAHTTEPDVGVTLPASCAHPSPPLWIPISLFRKEDRIEKRYSTRDVKKRCESFVSFPSKDQLSSIKRLVDHLSCQPLRC</sequence>
<evidence type="ECO:0000313" key="1">
    <source>
        <dbReference type="EMBL" id="KAK9942227.1"/>
    </source>
</evidence>
<dbReference type="Proteomes" id="UP001457282">
    <property type="component" value="Unassembled WGS sequence"/>
</dbReference>
<reference evidence="1 2" key="1">
    <citation type="journal article" date="2023" name="G3 (Bethesda)">
        <title>A chromosome-length genome assembly and annotation of blackberry (Rubus argutus, cv. 'Hillquist').</title>
        <authorList>
            <person name="Bruna T."/>
            <person name="Aryal R."/>
            <person name="Dudchenko O."/>
            <person name="Sargent D.J."/>
            <person name="Mead D."/>
            <person name="Buti M."/>
            <person name="Cavallini A."/>
            <person name="Hytonen T."/>
            <person name="Andres J."/>
            <person name="Pham M."/>
            <person name="Weisz D."/>
            <person name="Mascagni F."/>
            <person name="Usai G."/>
            <person name="Natali L."/>
            <person name="Bassil N."/>
            <person name="Fernandez G.E."/>
            <person name="Lomsadze A."/>
            <person name="Armour M."/>
            <person name="Olukolu B."/>
            <person name="Poorten T."/>
            <person name="Britton C."/>
            <person name="Davik J."/>
            <person name="Ashrafi H."/>
            <person name="Aiden E.L."/>
            <person name="Borodovsky M."/>
            <person name="Worthington M."/>
        </authorList>
    </citation>
    <scope>NUCLEOTIDE SEQUENCE [LARGE SCALE GENOMIC DNA]</scope>
    <source>
        <strain evidence="1">PI 553951</strain>
    </source>
</reference>
<dbReference type="AlphaFoldDB" id="A0AAW1Y378"/>
<proteinExistence type="predicted"/>
<gene>
    <name evidence="1" type="ORF">M0R45_007903</name>
</gene>
<keyword evidence="2" id="KW-1185">Reference proteome</keyword>
<name>A0AAW1Y378_RUBAR</name>
<dbReference type="PROSITE" id="PS51257">
    <property type="entry name" value="PROKAR_LIPOPROTEIN"/>
    <property type="match status" value="1"/>
</dbReference>
<evidence type="ECO:0000313" key="2">
    <source>
        <dbReference type="Proteomes" id="UP001457282"/>
    </source>
</evidence>